<dbReference type="Proteomes" id="UP000233556">
    <property type="component" value="Unassembled WGS sequence"/>
</dbReference>
<name>A0A2I0UKF1_LIMLA</name>
<protein>
    <submittedName>
        <fullName evidence="1">Uncharacterized protein</fullName>
    </submittedName>
</protein>
<reference evidence="2" key="2">
    <citation type="submission" date="2017-12" db="EMBL/GenBank/DDBJ databases">
        <title>Genome sequence of the Bar-tailed Godwit (Limosa lapponica baueri).</title>
        <authorList>
            <person name="Lima N.C.B."/>
            <person name="Parody-Merino A.M."/>
            <person name="Battley P.F."/>
            <person name="Fidler A.E."/>
            <person name="Prosdocimi F."/>
        </authorList>
    </citation>
    <scope>NUCLEOTIDE SEQUENCE [LARGE SCALE GENOMIC DNA]</scope>
</reference>
<proteinExistence type="predicted"/>
<dbReference type="OrthoDB" id="9036313at2759"/>
<dbReference type="EMBL" id="KZ505707">
    <property type="protein sequence ID" value="PKU46520.1"/>
    <property type="molecule type" value="Genomic_DNA"/>
</dbReference>
<dbReference type="AlphaFoldDB" id="A0A2I0UKF1"/>
<keyword evidence="2" id="KW-1185">Reference proteome</keyword>
<gene>
    <name evidence="1" type="ORF">llap_3196</name>
</gene>
<accession>A0A2I0UKF1</accession>
<reference evidence="2" key="1">
    <citation type="submission" date="2017-11" db="EMBL/GenBank/DDBJ databases">
        <authorList>
            <person name="Lima N.C."/>
            <person name="Parody-Merino A.M."/>
            <person name="Battley P.F."/>
            <person name="Fidler A.E."/>
            <person name="Prosdocimi F."/>
        </authorList>
    </citation>
    <scope>NUCLEOTIDE SEQUENCE [LARGE SCALE GENOMIC DNA]</scope>
</reference>
<evidence type="ECO:0000313" key="1">
    <source>
        <dbReference type="EMBL" id="PKU46520.1"/>
    </source>
</evidence>
<organism evidence="1 2">
    <name type="scientific">Limosa lapponica baueri</name>
    <dbReference type="NCBI Taxonomy" id="1758121"/>
    <lineage>
        <taxon>Eukaryota</taxon>
        <taxon>Metazoa</taxon>
        <taxon>Chordata</taxon>
        <taxon>Craniata</taxon>
        <taxon>Vertebrata</taxon>
        <taxon>Euteleostomi</taxon>
        <taxon>Archelosauria</taxon>
        <taxon>Archosauria</taxon>
        <taxon>Dinosauria</taxon>
        <taxon>Saurischia</taxon>
        <taxon>Theropoda</taxon>
        <taxon>Coelurosauria</taxon>
        <taxon>Aves</taxon>
        <taxon>Neognathae</taxon>
        <taxon>Neoaves</taxon>
        <taxon>Charadriiformes</taxon>
        <taxon>Scolopacidae</taxon>
        <taxon>Limosa</taxon>
    </lineage>
</organism>
<sequence length="183" mass="20536">MAVKRAQLSRELEPVKDPVEYWVLLTVSVRRAVSLWRDPSLVYPEGLLPAERIHPGVVLEGLQPMGRTHAGAGEKCEEEQQRGQFPSGLKQMTEMLYDPELRRQYFEVPDAQMSGIECIFRKFADNTNLSGAVDSLEGRDAIQKDLDSLEECACANLKVQQGQVQGLYDSVIGELEACRKEGR</sequence>
<evidence type="ECO:0000313" key="2">
    <source>
        <dbReference type="Proteomes" id="UP000233556"/>
    </source>
</evidence>